<feature type="signal peptide" evidence="3">
    <location>
        <begin position="1"/>
        <end position="21"/>
    </location>
</feature>
<evidence type="ECO:0000256" key="1">
    <source>
        <dbReference type="SAM" id="MobiDB-lite"/>
    </source>
</evidence>
<feature type="compositionally biased region" description="Low complexity" evidence="1">
    <location>
        <begin position="143"/>
        <end position="168"/>
    </location>
</feature>
<evidence type="ECO:0008006" key="6">
    <source>
        <dbReference type="Google" id="ProtNLM"/>
    </source>
</evidence>
<feature type="region of interest" description="Disordered" evidence="1">
    <location>
        <begin position="214"/>
        <end position="233"/>
    </location>
</feature>
<protein>
    <recommendedName>
        <fullName evidence="6">Ig-like domain-containing protein</fullName>
    </recommendedName>
</protein>
<gene>
    <name evidence="4" type="ORF">LOTGIDRAFT_169349</name>
</gene>
<evidence type="ECO:0000313" key="4">
    <source>
        <dbReference type="EMBL" id="ESO83327.1"/>
    </source>
</evidence>
<keyword evidence="5" id="KW-1185">Reference proteome</keyword>
<dbReference type="HOGENOM" id="CLU_875192_0_0_1"/>
<dbReference type="CTD" id="20241129"/>
<reference evidence="4 5" key="1">
    <citation type="journal article" date="2013" name="Nature">
        <title>Insights into bilaterian evolution from three spiralian genomes.</title>
        <authorList>
            <person name="Simakov O."/>
            <person name="Marletaz F."/>
            <person name="Cho S.J."/>
            <person name="Edsinger-Gonzales E."/>
            <person name="Havlak P."/>
            <person name="Hellsten U."/>
            <person name="Kuo D.H."/>
            <person name="Larsson T."/>
            <person name="Lv J."/>
            <person name="Arendt D."/>
            <person name="Savage R."/>
            <person name="Osoegawa K."/>
            <person name="de Jong P."/>
            <person name="Grimwood J."/>
            <person name="Chapman J.A."/>
            <person name="Shapiro H."/>
            <person name="Aerts A."/>
            <person name="Otillar R.P."/>
            <person name="Terry A.Y."/>
            <person name="Boore J.L."/>
            <person name="Grigoriev I.V."/>
            <person name="Lindberg D.R."/>
            <person name="Seaver E.C."/>
            <person name="Weisblat D.A."/>
            <person name="Putnam N.H."/>
            <person name="Rokhsar D.S."/>
        </authorList>
    </citation>
    <scope>NUCLEOTIDE SEQUENCE [LARGE SCALE GENOMIC DNA]</scope>
</reference>
<feature type="transmembrane region" description="Helical" evidence="2">
    <location>
        <begin position="178"/>
        <end position="203"/>
    </location>
</feature>
<proteinExistence type="predicted"/>
<dbReference type="KEGG" id="lgi:LOTGIDRAFT_169349"/>
<dbReference type="GeneID" id="20241129"/>
<dbReference type="Proteomes" id="UP000030746">
    <property type="component" value="Unassembled WGS sequence"/>
</dbReference>
<accession>V3ZGQ0</accession>
<evidence type="ECO:0000313" key="5">
    <source>
        <dbReference type="Proteomes" id="UP000030746"/>
    </source>
</evidence>
<feature type="region of interest" description="Disordered" evidence="1">
    <location>
        <begin position="119"/>
        <end position="168"/>
    </location>
</feature>
<feature type="chain" id="PRO_5004717763" description="Ig-like domain-containing protein" evidence="3">
    <location>
        <begin position="22"/>
        <end position="336"/>
    </location>
</feature>
<evidence type="ECO:0000256" key="3">
    <source>
        <dbReference type="SAM" id="SignalP"/>
    </source>
</evidence>
<keyword evidence="2" id="KW-0472">Membrane</keyword>
<sequence>MMYFYLGVYYLFIFWIQGGETDPMTIGASSTTVSPGEIYNITCHAGYKSFKWKKNNNFIVNQTCQFEKDVKEGEYHCVSNESTSHQTGYVLTLQVNAELSPGRVQWYCVHPDGYNKSLNITVENHDTRSRGRTHNGKTPSPTQSSRQVNKPSSSSSSPGQPPVSSNNNVHKQPKNFNIILIAICCAVVVLVLVITLIAVLFLYSKLKKDRAKRGSTRPIAREPRGFPAEGNYDDIDNLPPPKYDWTVRDDDFVSLHDTLDADGVPESSNPNFDASLLYGVVMKGPVADPMASHIGGEAEKSNPNFDADRVYGVVDKSAKCQYPVFDSKIENVYANQ</sequence>
<dbReference type="RefSeq" id="XP_009065933.1">
    <property type="nucleotide sequence ID" value="XM_009067685.1"/>
</dbReference>
<dbReference type="AlphaFoldDB" id="V3ZGQ0"/>
<keyword evidence="3" id="KW-0732">Signal</keyword>
<evidence type="ECO:0000256" key="2">
    <source>
        <dbReference type="SAM" id="Phobius"/>
    </source>
</evidence>
<name>V3ZGQ0_LOTGI</name>
<keyword evidence="2" id="KW-1133">Transmembrane helix</keyword>
<keyword evidence="2" id="KW-0812">Transmembrane</keyword>
<organism evidence="4 5">
    <name type="scientific">Lottia gigantea</name>
    <name type="common">Giant owl limpet</name>
    <dbReference type="NCBI Taxonomy" id="225164"/>
    <lineage>
        <taxon>Eukaryota</taxon>
        <taxon>Metazoa</taxon>
        <taxon>Spiralia</taxon>
        <taxon>Lophotrochozoa</taxon>
        <taxon>Mollusca</taxon>
        <taxon>Gastropoda</taxon>
        <taxon>Patellogastropoda</taxon>
        <taxon>Lottioidea</taxon>
        <taxon>Lottiidae</taxon>
        <taxon>Lottia</taxon>
    </lineage>
</organism>
<dbReference type="EMBL" id="KB203711">
    <property type="protein sequence ID" value="ESO83327.1"/>
    <property type="molecule type" value="Genomic_DNA"/>
</dbReference>